<dbReference type="PANTHER" id="PTHR24373:SF387">
    <property type="entry name" value="LEUCINE-RICH REPEATS AND IMMUNOGLOBULIN-LIKE DOMAINS PROTEIN SMA-10"/>
    <property type="match status" value="1"/>
</dbReference>
<dbReference type="OrthoDB" id="6360013at2759"/>
<evidence type="ECO:0000256" key="1">
    <source>
        <dbReference type="ARBA" id="ARBA00022729"/>
    </source>
</evidence>
<dbReference type="GO" id="GO:0005615">
    <property type="term" value="C:extracellular space"/>
    <property type="evidence" value="ECO:0007669"/>
    <property type="project" value="TreeGrafter"/>
</dbReference>
<evidence type="ECO:0000313" key="3">
    <source>
        <dbReference type="EMBL" id="TKR77878.1"/>
    </source>
</evidence>
<name>A0A4U5N5V4_STECR</name>
<dbReference type="AlphaFoldDB" id="A0A4U5N5V4"/>
<dbReference type="Gene3D" id="3.80.10.10">
    <property type="entry name" value="Ribonuclease Inhibitor"/>
    <property type="match status" value="2"/>
</dbReference>
<protein>
    <submittedName>
        <fullName evidence="3">Uncharacterized protein</fullName>
    </submittedName>
</protein>
<dbReference type="InterPro" id="IPR032675">
    <property type="entry name" value="LRR_dom_sf"/>
</dbReference>
<dbReference type="InterPro" id="IPR026906">
    <property type="entry name" value="LRR_5"/>
</dbReference>
<reference evidence="3 4" key="2">
    <citation type="journal article" date="2019" name="G3 (Bethesda)">
        <title>Hybrid Assembly of the Genome of the Entomopathogenic Nematode Steinernema carpocapsae Identifies the X-Chromosome.</title>
        <authorList>
            <person name="Serra L."/>
            <person name="Macchietto M."/>
            <person name="Macias-Munoz A."/>
            <person name="McGill C.J."/>
            <person name="Rodriguez I.M."/>
            <person name="Rodriguez B."/>
            <person name="Murad R."/>
            <person name="Mortazavi A."/>
        </authorList>
    </citation>
    <scope>NUCLEOTIDE SEQUENCE [LARGE SCALE GENOMIC DNA]</scope>
    <source>
        <strain evidence="3 4">ALL</strain>
    </source>
</reference>
<proteinExistence type="predicted"/>
<dbReference type="InterPro" id="IPR050328">
    <property type="entry name" value="Dev_Immune_Receptor"/>
</dbReference>
<feature type="chain" id="PRO_5020779839" evidence="2">
    <location>
        <begin position="21"/>
        <end position="801"/>
    </location>
</feature>
<evidence type="ECO:0000313" key="4">
    <source>
        <dbReference type="Proteomes" id="UP000298663"/>
    </source>
</evidence>
<dbReference type="PANTHER" id="PTHR24373">
    <property type="entry name" value="SLIT RELATED LEUCINE-RICH REPEAT NEURONAL PROTEIN"/>
    <property type="match status" value="1"/>
</dbReference>
<gene>
    <name evidence="3" type="ORF">L596_018777</name>
</gene>
<feature type="signal peptide" evidence="2">
    <location>
        <begin position="1"/>
        <end position="20"/>
    </location>
</feature>
<keyword evidence="4" id="KW-1185">Reference proteome</keyword>
<organism evidence="3 4">
    <name type="scientific">Steinernema carpocapsae</name>
    <name type="common">Entomopathogenic nematode</name>
    <dbReference type="NCBI Taxonomy" id="34508"/>
    <lineage>
        <taxon>Eukaryota</taxon>
        <taxon>Metazoa</taxon>
        <taxon>Ecdysozoa</taxon>
        <taxon>Nematoda</taxon>
        <taxon>Chromadorea</taxon>
        <taxon>Rhabditida</taxon>
        <taxon>Tylenchina</taxon>
        <taxon>Panagrolaimomorpha</taxon>
        <taxon>Strongyloidoidea</taxon>
        <taxon>Steinernematidae</taxon>
        <taxon>Steinernema</taxon>
    </lineage>
</organism>
<keyword evidence="1 2" id="KW-0732">Signal</keyword>
<dbReference type="Pfam" id="PF13306">
    <property type="entry name" value="LRR_5"/>
    <property type="match status" value="2"/>
</dbReference>
<dbReference type="Proteomes" id="UP000298663">
    <property type="component" value="Unassembled WGS sequence"/>
</dbReference>
<accession>A0A4U5N5V4</accession>
<reference evidence="3 4" key="1">
    <citation type="journal article" date="2015" name="Genome Biol.">
        <title>Comparative genomics of Steinernema reveals deeply conserved gene regulatory networks.</title>
        <authorList>
            <person name="Dillman A.R."/>
            <person name="Macchietto M."/>
            <person name="Porter C.F."/>
            <person name="Rogers A."/>
            <person name="Williams B."/>
            <person name="Antoshechkin I."/>
            <person name="Lee M.M."/>
            <person name="Goodwin Z."/>
            <person name="Lu X."/>
            <person name="Lewis E.E."/>
            <person name="Goodrich-Blair H."/>
            <person name="Stock S.P."/>
            <person name="Adams B.J."/>
            <person name="Sternberg P.W."/>
            <person name="Mortazavi A."/>
        </authorList>
    </citation>
    <scope>NUCLEOTIDE SEQUENCE [LARGE SCALE GENOMIC DNA]</scope>
    <source>
        <strain evidence="3 4">ALL</strain>
    </source>
</reference>
<dbReference type="SUPFAM" id="SSF52058">
    <property type="entry name" value="L domain-like"/>
    <property type="match status" value="1"/>
</dbReference>
<dbReference type="GO" id="GO:0031012">
    <property type="term" value="C:extracellular matrix"/>
    <property type="evidence" value="ECO:0007669"/>
    <property type="project" value="TreeGrafter"/>
</dbReference>
<evidence type="ECO:0000256" key="2">
    <source>
        <dbReference type="SAM" id="SignalP"/>
    </source>
</evidence>
<dbReference type="EMBL" id="AZBU02000005">
    <property type="protein sequence ID" value="TKR77878.1"/>
    <property type="molecule type" value="Genomic_DNA"/>
</dbReference>
<comment type="caution">
    <text evidence="3">The sequence shown here is derived from an EMBL/GenBank/DDBJ whole genome shotgun (WGS) entry which is preliminary data.</text>
</comment>
<sequence>MTLVKIVLLSLLLVATVAVAVCPEGCTCRAKSIICTCEDDSWDSSETSKPKKSRLVLSGIANQFDYIESFVVHSCDHLVIPNDTFTGVSIHDQLKLVGIGRVDFRPHAFRRIRRSPRHFVVQNAGVTRIPKHAFSGLDSIEHFWWRNVTISSIDSFAFADVSKVEYVYFRDARVTHLHRNAFGRMSSIGNFYLRENIHIGRLGVGVFDSSQLAEVIFEDAQVSASDGAHLATFDNAKIAHLQLLNSRFDLCYRNPVAKSVRKCQVDKLTVVNSVFDRLLPENFCQIATFENATIASLGPSDDFNVPAPFSVAVVNFVHSHIGKITAGAFRNSRIDQLRFDKSDINFLARRSFYGSEILRISFADSSIDDAGASEPPPFDGGQFGEVAFARGFLRATTNLFARSTVSSSVEFTSIHFGVIVGALFMDSKIANVTFRDCNFDTLKGPFFDNTTVDTLDISKSRFSEELPDDFFEGGLASETKRFLMRDCEVFCNLKACEKNALLLRPIIHDLSWKFRRNRCSNAAERPCAELRVQDKGGLACRQRHAIEECVCMGPMALGIPGIRIPPSNASILVLGDCRQVTVTAENRSKNVHIYLYRVEQLVVKSVTPTLRRLEILHSNVVLEGAFAWGNRSLSSISLVDSNVKRIGPNAFSGARIDRIVFNDSQIGLVHSKAFENSSIRSMRVIRSRLFDADYSLPQEIAQISIDDSLIEQNHRLFHVDHIDLGEAEKSEDDCSLLNQRIRSINRRFVCGRRMSRSPLGRIAAIVARCERKDCAEAKVPDSALRIHFSSILFLFSLFLWI</sequence>